<sequence>MVKVDWVHGDATGLAFPAHPEALRKGGTEFLTEAFRAYGVLSEDNEVVAIERFDLVSGGSTGRKAVLKVRYAREHPDARTDLFVKFSRDFDDAVRDVGRTQMESETRFAALTRAAASPIAVPATVFADFHRETGTGLMISERIAFGTGAIEPQYHKCLDYEMPEPATHYRALLTAVARLAGTERSGRLPADLLAQFPVDLRAATVGQPPVYTADQLERRLRRLAEFVEHHEGLFAQNVRSSSFLSQMTADAPELMRREADVWQQLSGDTDYLALCHWNANVDNAWFWRDDDGELHCGLMDWGCVSRMHVSMAVWGSLSGAETSLWDDHLDELLEMLCKEVLASGGPVLDPATVERHLVLYATLMGVTWLLDVPALIRKRLPDAGPHTTRTDPRIRSDESVRAPLQMLINVLNLWQTRGRAAKLAGP</sequence>
<evidence type="ECO:0008006" key="3">
    <source>
        <dbReference type="Google" id="ProtNLM"/>
    </source>
</evidence>
<dbReference type="InterPro" id="IPR011009">
    <property type="entry name" value="Kinase-like_dom_sf"/>
</dbReference>
<reference evidence="1 2" key="1">
    <citation type="submission" date="2016-01" db="EMBL/GenBank/DDBJ databases">
        <authorList>
            <consortium name="TB Trials Study Group"/>
            <person name="Sutton G."/>
            <person name="Brinkac L."/>
            <person name="Sanka R."/>
            <person name="Adams M."/>
            <person name="Lau E.L."/>
            <person name="Macaden R."/>
            <person name="Grewal H.M.S."/>
        </authorList>
    </citation>
    <scope>NUCLEOTIDE SEQUENCE [LARGE SCALE GENOMIC DNA]</scope>
    <source>
        <strain evidence="1 2">IS-1744</strain>
    </source>
</reference>
<evidence type="ECO:0000313" key="2">
    <source>
        <dbReference type="Proteomes" id="UP000053707"/>
    </source>
</evidence>
<protein>
    <recommendedName>
        <fullName evidence="3">Aminoglycoside phosphotransferase domain-containing protein</fullName>
    </recommendedName>
</protein>
<name>A0A101A3B3_9MYCO</name>
<comment type="caution">
    <text evidence="1">The sequence shown here is derived from an EMBL/GenBank/DDBJ whole genome shotgun (WGS) entry which is preliminary data.</text>
</comment>
<dbReference type="AlphaFoldDB" id="A0A101A3B3"/>
<accession>A0A101A3B3</accession>
<gene>
    <name evidence="1" type="ORF">AU192_19285</name>
</gene>
<evidence type="ECO:0000313" key="1">
    <source>
        <dbReference type="EMBL" id="KUI12232.1"/>
    </source>
</evidence>
<proteinExistence type="predicted"/>
<dbReference type="Proteomes" id="UP000053707">
    <property type="component" value="Unassembled WGS sequence"/>
</dbReference>
<keyword evidence="2" id="KW-1185">Reference proteome</keyword>
<dbReference type="EMBL" id="LQIR01000034">
    <property type="protein sequence ID" value="KUI12232.1"/>
    <property type="molecule type" value="Genomic_DNA"/>
</dbReference>
<dbReference type="RefSeq" id="WP_064398249.1">
    <property type="nucleotide sequence ID" value="NZ_LQIR01000034.1"/>
</dbReference>
<organism evidence="1 2">
    <name type="scientific">Mycobacterium lehmannii</name>
    <dbReference type="NCBI Taxonomy" id="2048550"/>
    <lineage>
        <taxon>Bacteria</taxon>
        <taxon>Bacillati</taxon>
        <taxon>Actinomycetota</taxon>
        <taxon>Actinomycetes</taxon>
        <taxon>Mycobacteriales</taxon>
        <taxon>Mycobacteriaceae</taxon>
        <taxon>Mycobacterium</taxon>
    </lineage>
</organism>
<dbReference type="SUPFAM" id="SSF56112">
    <property type="entry name" value="Protein kinase-like (PK-like)"/>
    <property type="match status" value="1"/>
</dbReference>